<evidence type="ECO:0000256" key="5">
    <source>
        <dbReference type="ARBA" id="ARBA00022801"/>
    </source>
</evidence>
<dbReference type="PANTHER" id="PTHR37984:SF5">
    <property type="entry name" value="PROTEIN NYNRIN-LIKE"/>
    <property type="match status" value="1"/>
</dbReference>
<reference evidence="9" key="1">
    <citation type="journal article" date="2015" name="Nat. Genet.">
        <title>The genome and transcriptome of the zoonotic hookworm Ancylostoma ceylanicum identify infection-specific gene families.</title>
        <authorList>
            <person name="Schwarz E.M."/>
            <person name="Hu Y."/>
            <person name="Antoshechkin I."/>
            <person name="Miller M.M."/>
            <person name="Sternberg P.W."/>
            <person name="Aroian R.V."/>
        </authorList>
    </citation>
    <scope>NUCLEOTIDE SEQUENCE</scope>
    <source>
        <strain evidence="9">HY135</strain>
    </source>
</reference>
<dbReference type="GO" id="GO:0004519">
    <property type="term" value="F:endonuclease activity"/>
    <property type="evidence" value="ECO:0007669"/>
    <property type="project" value="UniProtKB-KW"/>
</dbReference>
<evidence type="ECO:0000256" key="1">
    <source>
        <dbReference type="ARBA" id="ARBA00022679"/>
    </source>
</evidence>
<evidence type="ECO:0000259" key="7">
    <source>
        <dbReference type="Pfam" id="PF17917"/>
    </source>
</evidence>
<keyword evidence="3" id="KW-0540">Nuclease</keyword>
<keyword evidence="2" id="KW-0548">Nucleotidyltransferase</keyword>
<evidence type="ECO:0000313" key="9">
    <source>
        <dbReference type="Proteomes" id="UP000024635"/>
    </source>
</evidence>
<comment type="caution">
    <text evidence="8">The sequence shown here is derived from an EMBL/GenBank/DDBJ whole genome shotgun (WGS) entry which is preliminary data.</text>
</comment>
<sequence>MLRALDVCGTSLGKEERELCMTVVVWRYQEKTKTVEKALSSELNLAHYDSRQKIVVAADACDYGIGCVISHRYKDGSEKPIAHASPSITTPEKNYSQIEKEAFGIAFAVKKFHRYVFERKFLLKTNHKPLLAIFGDKKGVLVYSANRLIRWATIFLKYDFDTEYVNTAKFGQADGLPALIRKHEVENESIVIP</sequence>
<keyword evidence="5" id="KW-0378">Hydrolase</keyword>
<organism evidence="8 9">
    <name type="scientific">Ancylostoma ceylanicum</name>
    <dbReference type="NCBI Taxonomy" id="53326"/>
    <lineage>
        <taxon>Eukaryota</taxon>
        <taxon>Metazoa</taxon>
        <taxon>Ecdysozoa</taxon>
        <taxon>Nematoda</taxon>
        <taxon>Chromadorea</taxon>
        <taxon>Rhabditida</taxon>
        <taxon>Rhabditina</taxon>
        <taxon>Rhabditomorpha</taxon>
        <taxon>Strongyloidea</taxon>
        <taxon>Ancylostomatidae</taxon>
        <taxon>Ancylostomatinae</taxon>
        <taxon>Ancylostoma</taxon>
    </lineage>
</organism>
<keyword evidence="1" id="KW-0808">Transferase</keyword>
<dbReference type="InterPro" id="IPR043502">
    <property type="entry name" value="DNA/RNA_pol_sf"/>
</dbReference>
<evidence type="ECO:0000256" key="4">
    <source>
        <dbReference type="ARBA" id="ARBA00022759"/>
    </source>
</evidence>
<evidence type="ECO:0000256" key="3">
    <source>
        <dbReference type="ARBA" id="ARBA00022722"/>
    </source>
</evidence>
<dbReference type="EMBL" id="JARK01001377">
    <property type="protein sequence ID" value="EYC14168.1"/>
    <property type="molecule type" value="Genomic_DNA"/>
</dbReference>
<dbReference type="Pfam" id="PF17917">
    <property type="entry name" value="RT_RNaseH"/>
    <property type="match status" value="1"/>
</dbReference>
<dbReference type="InterPro" id="IPR041373">
    <property type="entry name" value="RT_RNaseH"/>
</dbReference>
<dbReference type="GO" id="GO:0016787">
    <property type="term" value="F:hydrolase activity"/>
    <property type="evidence" value="ECO:0007669"/>
    <property type="project" value="UniProtKB-KW"/>
</dbReference>
<feature type="domain" description="Reverse transcriptase RNase H-like" evidence="7">
    <location>
        <begin position="49"/>
        <end position="158"/>
    </location>
</feature>
<evidence type="ECO:0000313" key="8">
    <source>
        <dbReference type="EMBL" id="EYC14168.1"/>
    </source>
</evidence>
<keyword evidence="6" id="KW-0695">RNA-directed DNA polymerase</keyword>
<protein>
    <recommendedName>
        <fullName evidence="7">Reverse transcriptase RNase H-like domain-containing protein</fullName>
    </recommendedName>
</protein>
<dbReference type="Proteomes" id="UP000024635">
    <property type="component" value="Unassembled WGS sequence"/>
</dbReference>
<evidence type="ECO:0000256" key="6">
    <source>
        <dbReference type="ARBA" id="ARBA00022918"/>
    </source>
</evidence>
<dbReference type="CDD" id="cd09274">
    <property type="entry name" value="RNase_HI_RT_Ty3"/>
    <property type="match status" value="1"/>
</dbReference>
<keyword evidence="9" id="KW-1185">Reference proteome</keyword>
<dbReference type="STRING" id="53326.A0A016UHT6"/>
<proteinExistence type="predicted"/>
<accession>A0A016UHT6</accession>
<dbReference type="SUPFAM" id="SSF56672">
    <property type="entry name" value="DNA/RNA polymerases"/>
    <property type="match status" value="1"/>
</dbReference>
<name>A0A016UHT6_9BILA</name>
<gene>
    <name evidence="8" type="primary">Acey_s0041.g377</name>
    <name evidence="8" type="ORF">Y032_0041g377</name>
</gene>
<keyword evidence="4" id="KW-0255">Endonuclease</keyword>
<dbReference type="GO" id="GO:0003964">
    <property type="term" value="F:RNA-directed DNA polymerase activity"/>
    <property type="evidence" value="ECO:0007669"/>
    <property type="project" value="UniProtKB-KW"/>
</dbReference>
<evidence type="ECO:0000256" key="2">
    <source>
        <dbReference type="ARBA" id="ARBA00022695"/>
    </source>
</evidence>
<dbReference type="OrthoDB" id="5850908at2759"/>
<dbReference type="InterPro" id="IPR050951">
    <property type="entry name" value="Retrovirus_Pol_polyprotein"/>
</dbReference>
<dbReference type="PANTHER" id="PTHR37984">
    <property type="entry name" value="PROTEIN CBG26694"/>
    <property type="match status" value="1"/>
</dbReference>
<dbReference type="AlphaFoldDB" id="A0A016UHT6"/>